<dbReference type="AlphaFoldDB" id="A0A2A9N6W6"/>
<sequence>MGIWFPDNENRGNRVEQLASDIEHFQEQVKQDVEDGKNHDERAIEYLNKLAKERGFKSLDDLIAEAESKLSQEDRDKYREMKNKVQELDDNVKLALTVGSGVMGIGAISGLSAEALGLLCNRQLVMVGFRMIAIGLLKLVAGETEVGLKLLSVAADAFSKILKGESLVGKAATAFKVLKVLGRVLAVLGVIIDVVTFVIDFVEESKQRDTLREATKELCVARVQVQMTKDYSRATLFFSADARATLDYADTLQGLVDDGTITQEKADEKLAEKIDEWIPKLKEAIEGVTEQSAYDSLKTFDDSRTSWTNEDPDYDYILEKIKNIQDESKKSHAISS</sequence>
<gene>
    <name evidence="3" type="ORF">AMATHDRAFT_10195</name>
</gene>
<feature type="transmembrane region" description="Helical" evidence="2">
    <location>
        <begin position="94"/>
        <end position="112"/>
    </location>
</feature>
<proteinExistence type="predicted"/>
<dbReference type="EMBL" id="KZ302617">
    <property type="protein sequence ID" value="PFH45018.1"/>
    <property type="molecule type" value="Genomic_DNA"/>
</dbReference>
<keyword evidence="1" id="KW-0175">Coiled coil</keyword>
<evidence type="ECO:0000256" key="2">
    <source>
        <dbReference type="SAM" id="Phobius"/>
    </source>
</evidence>
<protein>
    <submittedName>
        <fullName evidence="3">Uncharacterized protein</fullName>
    </submittedName>
</protein>
<evidence type="ECO:0000313" key="3">
    <source>
        <dbReference type="EMBL" id="PFH45018.1"/>
    </source>
</evidence>
<keyword evidence="2" id="KW-0812">Transmembrane</keyword>
<keyword evidence="4" id="KW-1185">Reference proteome</keyword>
<evidence type="ECO:0000313" key="4">
    <source>
        <dbReference type="Proteomes" id="UP000242287"/>
    </source>
</evidence>
<reference evidence="3 4" key="1">
    <citation type="submission" date="2014-02" db="EMBL/GenBank/DDBJ databases">
        <title>Transposable element dynamics among asymbiotic and ectomycorrhizal Amanita fungi.</title>
        <authorList>
            <consortium name="DOE Joint Genome Institute"/>
            <person name="Hess J."/>
            <person name="Skrede I."/>
            <person name="Wolfe B."/>
            <person name="LaButti K."/>
            <person name="Ohm R.A."/>
            <person name="Grigoriev I.V."/>
            <person name="Pringle A."/>
        </authorList>
    </citation>
    <scope>NUCLEOTIDE SEQUENCE [LARGE SCALE GENOMIC DNA]</scope>
    <source>
        <strain evidence="3 4">SKay4041</strain>
    </source>
</reference>
<accession>A0A2A9N6W6</accession>
<name>A0A2A9N6W6_9AGAR</name>
<organism evidence="3 4">
    <name type="scientific">Amanita thiersii Skay4041</name>
    <dbReference type="NCBI Taxonomy" id="703135"/>
    <lineage>
        <taxon>Eukaryota</taxon>
        <taxon>Fungi</taxon>
        <taxon>Dikarya</taxon>
        <taxon>Basidiomycota</taxon>
        <taxon>Agaricomycotina</taxon>
        <taxon>Agaricomycetes</taxon>
        <taxon>Agaricomycetidae</taxon>
        <taxon>Agaricales</taxon>
        <taxon>Pluteineae</taxon>
        <taxon>Amanitaceae</taxon>
        <taxon>Amanita</taxon>
    </lineage>
</organism>
<feature type="coiled-coil region" evidence="1">
    <location>
        <begin position="56"/>
        <end position="91"/>
    </location>
</feature>
<dbReference type="Proteomes" id="UP000242287">
    <property type="component" value="Unassembled WGS sequence"/>
</dbReference>
<keyword evidence="2" id="KW-1133">Transmembrane helix</keyword>
<feature type="transmembrane region" description="Helical" evidence="2">
    <location>
        <begin position="180"/>
        <end position="202"/>
    </location>
</feature>
<keyword evidence="2" id="KW-0472">Membrane</keyword>
<dbReference type="OrthoDB" id="3516995at2759"/>
<evidence type="ECO:0000256" key="1">
    <source>
        <dbReference type="SAM" id="Coils"/>
    </source>
</evidence>